<organism evidence="1 2">
    <name type="scientific">Planktosalinus lacus</name>
    <dbReference type="NCBI Taxonomy" id="1526573"/>
    <lineage>
        <taxon>Bacteria</taxon>
        <taxon>Pseudomonadati</taxon>
        <taxon>Bacteroidota</taxon>
        <taxon>Flavobacteriia</taxon>
        <taxon>Flavobacteriales</taxon>
        <taxon>Flavobacteriaceae</taxon>
        <taxon>Planktosalinus</taxon>
    </lineage>
</organism>
<evidence type="ECO:0000313" key="2">
    <source>
        <dbReference type="Proteomes" id="UP000652231"/>
    </source>
</evidence>
<accession>A0A8J2V8J2</accession>
<dbReference type="EMBL" id="BMGK01000002">
    <property type="protein sequence ID" value="GGD84374.1"/>
    <property type="molecule type" value="Genomic_DNA"/>
</dbReference>
<dbReference type="RefSeq" id="WP_188439255.1">
    <property type="nucleotide sequence ID" value="NZ_BMGK01000002.1"/>
</dbReference>
<proteinExistence type="predicted"/>
<protein>
    <submittedName>
        <fullName evidence="1">Uncharacterized protein</fullName>
    </submittedName>
</protein>
<sequence length="76" mass="8681">MEAIRKIVKVIDNTITITLPENFADGEVEVIVLNNDSIFTLNDTQKEILNQRLSEPEDHYISAEQSIGYLKKKYGL</sequence>
<keyword evidence="2" id="KW-1185">Reference proteome</keyword>
<name>A0A8J2V8J2_9FLAO</name>
<dbReference type="AlphaFoldDB" id="A0A8J2V8J2"/>
<reference evidence="1" key="1">
    <citation type="journal article" date="2014" name="Int. J. Syst. Evol. Microbiol.">
        <title>Complete genome sequence of Corynebacterium casei LMG S-19264T (=DSM 44701T), isolated from a smear-ripened cheese.</title>
        <authorList>
            <consortium name="US DOE Joint Genome Institute (JGI-PGF)"/>
            <person name="Walter F."/>
            <person name="Albersmeier A."/>
            <person name="Kalinowski J."/>
            <person name="Ruckert C."/>
        </authorList>
    </citation>
    <scope>NUCLEOTIDE SEQUENCE</scope>
    <source>
        <strain evidence="1">CGMCC 1.12924</strain>
    </source>
</reference>
<dbReference type="Proteomes" id="UP000652231">
    <property type="component" value="Unassembled WGS sequence"/>
</dbReference>
<evidence type="ECO:0000313" key="1">
    <source>
        <dbReference type="EMBL" id="GGD84374.1"/>
    </source>
</evidence>
<gene>
    <name evidence="1" type="ORF">GCM10011312_05480</name>
</gene>
<comment type="caution">
    <text evidence="1">The sequence shown here is derived from an EMBL/GenBank/DDBJ whole genome shotgun (WGS) entry which is preliminary data.</text>
</comment>
<reference evidence="1" key="2">
    <citation type="submission" date="2020-09" db="EMBL/GenBank/DDBJ databases">
        <authorList>
            <person name="Sun Q."/>
            <person name="Zhou Y."/>
        </authorList>
    </citation>
    <scope>NUCLEOTIDE SEQUENCE</scope>
    <source>
        <strain evidence="1">CGMCC 1.12924</strain>
    </source>
</reference>